<evidence type="ECO:0000313" key="2">
    <source>
        <dbReference type="EMBL" id="EDO55265.1"/>
    </source>
</evidence>
<evidence type="ECO:0000256" key="1">
    <source>
        <dbReference type="SAM" id="Phobius"/>
    </source>
</evidence>
<feature type="transmembrane region" description="Helical" evidence="1">
    <location>
        <begin position="7"/>
        <end position="27"/>
    </location>
</feature>
<name>A0ABC9NEW9_BACUC</name>
<dbReference type="Proteomes" id="UP000004110">
    <property type="component" value="Unassembled WGS sequence"/>
</dbReference>
<evidence type="ECO:0000313" key="3">
    <source>
        <dbReference type="Proteomes" id="UP000004110"/>
    </source>
</evidence>
<protein>
    <submittedName>
        <fullName evidence="2">Uncharacterized protein</fullName>
    </submittedName>
</protein>
<keyword evidence="1" id="KW-0812">Transmembrane</keyword>
<comment type="caution">
    <text evidence="2">The sequence shown here is derived from an EMBL/GenBank/DDBJ whole genome shotgun (WGS) entry which is preliminary data.</text>
</comment>
<reference evidence="2" key="1">
    <citation type="submission" date="2007-06" db="EMBL/GenBank/DDBJ databases">
        <authorList>
            <person name="Fulton L."/>
            <person name="Clifton S."/>
            <person name="Fulton B."/>
            <person name="Xu J."/>
            <person name="Minx P."/>
            <person name="Pepin K.H."/>
            <person name="Johnson M."/>
            <person name="Thiruvilangam P."/>
            <person name="Bhonagiri V."/>
            <person name="Nash W.E."/>
            <person name="Mardis E.R."/>
            <person name="Wilson R.K."/>
        </authorList>
    </citation>
    <scope>NUCLEOTIDE SEQUENCE [LARGE SCALE GENOMIC DNA]</scope>
    <source>
        <strain evidence="2">ATCC 8492</strain>
    </source>
</reference>
<proteinExistence type="predicted"/>
<organism evidence="2 3">
    <name type="scientific">Bacteroides uniformis (strain ATCC 8492 / DSM 6597 / CCUG 4942 / CIP 103695 / JCM 5828 / KCTC 5204 / NCTC 13054 / VPI 0061)</name>
    <dbReference type="NCBI Taxonomy" id="411479"/>
    <lineage>
        <taxon>Bacteria</taxon>
        <taxon>Pseudomonadati</taxon>
        <taxon>Bacteroidota</taxon>
        <taxon>Bacteroidia</taxon>
        <taxon>Bacteroidales</taxon>
        <taxon>Bacteroidaceae</taxon>
        <taxon>Bacteroides</taxon>
    </lineage>
</organism>
<keyword evidence="3" id="KW-1185">Reference proteome</keyword>
<keyword evidence="1" id="KW-0472">Membrane</keyword>
<reference evidence="2" key="2">
    <citation type="submission" date="2013-11" db="EMBL/GenBank/DDBJ databases">
        <title>Draft genome sequence of Bacteroides uniformis (ATCC 8492).</title>
        <authorList>
            <person name="Sudarsanam P."/>
            <person name="Ley R."/>
            <person name="Guruge J."/>
            <person name="Turnbaugh P.J."/>
            <person name="Mahowald M."/>
            <person name="Liep D."/>
            <person name="Gordon J."/>
        </authorList>
    </citation>
    <scope>NUCLEOTIDE SEQUENCE</scope>
    <source>
        <strain evidence="2">ATCC 8492</strain>
    </source>
</reference>
<gene>
    <name evidence="2" type="ORF">BACUNI_00937</name>
</gene>
<dbReference type="EMBL" id="AAYH02000038">
    <property type="protein sequence ID" value="EDO55265.1"/>
    <property type="molecule type" value="Genomic_DNA"/>
</dbReference>
<accession>A0ABC9NEW9</accession>
<keyword evidence="1" id="KW-1133">Transmembrane helix</keyword>
<sequence>MMQRPFVVLACGLQGFLFKGVIIYSIYSLESAVFFLNFTHCKYIQWRR</sequence>
<dbReference type="AlphaFoldDB" id="A0ABC9NEW9"/>